<dbReference type="EMBL" id="CAAHFH010000002">
    <property type="protein sequence ID" value="VGO22085.1"/>
    <property type="molecule type" value="Genomic_DNA"/>
</dbReference>
<dbReference type="InterPro" id="IPR017853">
    <property type="entry name" value="GH"/>
</dbReference>
<evidence type="ECO:0000313" key="2">
    <source>
        <dbReference type="EMBL" id="VGO22085.1"/>
    </source>
</evidence>
<proteinExistence type="predicted"/>
<reference evidence="2 3" key="1">
    <citation type="submission" date="2019-04" db="EMBL/GenBank/DDBJ databases">
        <authorList>
            <person name="Van Vliet M D."/>
        </authorList>
    </citation>
    <scope>NUCLEOTIDE SEQUENCE [LARGE SCALE GENOMIC DNA]</scope>
    <source>
        <strain evidence="2 3">F21</strain>
    </source>
</reference>
<dbReference type="Proteomes" id="UP000346198">
    <property type="component" value="Unassembled WGS sequence"/>
</dbReference>
<protein>
    <submittedName>
        <fullName evidence="2">Intracellular exo-alpha-(1-&gt;5)-L-arabinofuranosidase</fullName>
    </submittedName>
</protein>
<keyword evidence="3" id="KW-1185">Reference proteome</keyword>
<sequence length="942" mass="101080">MRNKIKRKQGDRLNWLKKVTVYFVYWLATGASAELLVGWDGGVVSESATNRTGISGNLWAGNLFEVDGNVGSTDGSFGSVYNGASATASAYEVRLSVPGSTDRVSVQVMNNTGSSLQLDQLHFDYAAWWSSSPLDVHVSYAYGNLDITDATPVETVSSSSALNGNTGDYEDFDVALAGLADSVLEDGQSATFMLTALNADGATSSGAFDNIAVSGALIVPADATLSVDVSAALHPILKTAMGTGLVYSWYADSMFADGEVSHIIQDIGLGALRWPGGTVVTFYHWDDLNGQGWTDSWNPAYDTANDQAPENYMDLDEYLAVIDETGADIMLGVNMSSGIEWDRETEAIAEASNLMVSCQSKGYDVKHVYFDNENFQPGNNYNRDDDNDGEAWNATLYAQQFNLYAAAVKATFPDAKLIANARNNVTGPAFLSEMQAMLSIAGTNIDLVDLHYYWQWDNASWDLWKTQLPMKRTGSSQTYQDSVEHADAIFSSEGYPDIHPVVLEWNIGPGPWTTDADHNNFKTALMQTEMHMQLLAAGVEVGLLYALEGNGLDPAEDKNVIRNGEPNATALWMWLFSKAAGKTVVSSSVSADGIYGLALQGGDGALAVYLLNKTDSDLTVELDLDGVDVNDISEAWRFLDGGDGEGELQQISLWEMGGNNRTTLKADTLNMILFNDPNPDEPARPEISSSVVMPISDGLLAGWHTASGDPDVAAAGISGELLTGSLFDVDSSAGSTDGSFGTSLDGASTEWTAYAVRGTNGSDAVVFSVVNRSGAPVRLDAIHFDYARWWADSPKDIALVVDSGDLDGVTNGTPVQSAADLPNFGKTGDFDDFDWSLSGLPDQVLAHNEEVWFRLSASNALTAWAAGAFDNIAVSGGTASTVTDLVLVEWRAETGRKYTVMETGNLVSNDWNAAVEMDVASPGTVSVPVELDSPRFYRLDIQ</sequence>
<dbReference type="Gene3D" id="3.20.20.80">
    <property type="entry name" value="Glycosidases"/>
    <property type="match status" value="1"/>
</dbReference>
<organism evidence="2 3">
    <name type="scientific">Pontiella sulfatireligans</name>
    <dbReference type="NCBI Taxonomy" id="2750658"/>
    <lineage>
        <taxon>Bacteria</taxon>
        <taxon>Pseudomonadati</taxon>
        <taxon>Kiritimatiellota</taxon>
        <taxon>Kiritimatiellia</taxon>
        <taxon>Kiritimatiellales</taxon>
        <taxon>Pontiellaceae</taxon>
        <taxon>Pontiella</taxon>
    </lineage>
</organism>
<evidence type="ECO:0000256" key="1">
    <source>
        <dbReference type="SAM" id="Phobius"/>
    </source>
</evidence>
<evidence type="ECO:0000313" key="3">
    <source>
        <dbReference type="Proteomes" id="UP000346198"/>
    </source>
</evidence>
<feature type="transmembrane region" description="Helical" evidence="1">
    <location>
        <begin position="21"/>
        <end position="39"/>
    </location>
</feature>
<dbReference type="GO" id="GO:0000272">
    <property type="term" value="P:polysaccharide catabolic process"/>
    <property type="evidence" value="ECO:0007669"/>
    <property type="project" value="TreeGrafter"/>
</dbReference>
<dbReference type="AlphaFoldDB" id="A0A6C2UP91"/>
<name>A0A6C2UP91_9BACT</name>
<keyword evidence="1" id="KW-0812">Transmembrane</keyword>
<keyword evidence="1" id="KW-0472">Membrane</keyword>
<keyword evidence="1" id="KW-1133">Transmembrane helix</keyword>
<dbReference type="PANTHER" id="PTHR43576">
    <property type="entry name" value="ALPHA-L-ARABINOFURANOSIDASE C-RELATED"/>
    <property type="match status" value="1"/>
</dbReference>
<gene>
    <name evidence="2" type="primary">abfB</name>
    <name evidence="2" type="ORF">SCARR_04166</name>
</gene>
<dbReference type="SUPFAM" id="SSF51445">
    <property type="entry name" value="(Trans)glycosidases"/>
    <property type="match status" value="1"/>
</dbReference>
<accession>A0A6C2UP91</accession>